<protein>
    <submittedName>
        <fullName evidence="2">Uncharacterized protein</fullName>
    </submittedName>
</protein>
<evidence type="ECO:0000256" key="1">
    <source>
        <dbReference type="SAM" id="MobiDB-lite"/>
    </source>
</evidence>
<gene>
    <name evidence="2" type="ORF">PENPOL_c002G01487</name>
</gene>
<reference evidence="3" key="1">
    <citation type="journal article" date="2017" name="Nat. Microbiol.">
        <title>Global analysis of biosynthetic gene clusters reveals vast potential of secondary metabolite production in Penicillium species.</title>
        <authorList>
            <person name="Nielsen J.C."/>
            <person name="Grijseels S."/>
            <person name="Prigent S."/>
            <person name="Ji B."/>
            <person name="Dainat J."/>
            <person name="Nielsen K.F."/>
            <person name="Frisvad J.C."/>
            <person name="Workman M."/>
            <person name="Nielsen J."/>
        </authorList>
    </citation>
    <scope>NUCLEOTIDE SEQUENCE [LARGE SCALE GENOMIC DNA]</scope>
    <source>
        <strain evidence="3">IBT 4502</strain>
    </source>
</reference>
<dbReference type="AlphaFoldDB" id="A0A1V6NYT3"/>
<proteinExistence type="predicted"/>
<dbReference type="Proteomes" id="UP000191408">
    <property type="component" value="Unassembled WGS sequence"/>
</dbReference>
<name>A0A1V6NYT3_PENPO</name>
<dbReference type="EMBL" id="MDYM01000002">
    <property type="protein sequence ID" value="OQD69496.1"/>
    <property type="molecule type" value="Genomic_DNA"/>
</dbReference>
<comment type="caution">
    <text evidence="2">The sequence shown here is derived from an EMBL/GenBank/DDBJ whole genome shotgun (WGS) entry which is preliminary data.</text>
</comment>
<evidence type="ECO:0000313" key="3">
    <source>
        <dbReference type="Proteomes" id="UP000191408"/>
    </source>
</evidence>
<feature type="compositionally biased region" description="Acidic residues" evidence="1">
    <location>
        <begin position="8"/>
        <end position="19"/>
    </location>
</feature>
<organism evidence="2 3">
    <name type="scientific">Penicillium polonicum</name>
    <dbReference type="NCBI Taxonomy" id="60169"/>
    <lineage>
        <taxon>Eukaryota</taxon>
        <taxon>Fungi</taxon>
        <taxon>Dikarya</taxon>
        <taxon>Ascomycota</taxon>
        <taxon>Pezizomycotina</taxon>
        <taxon>Eurotiomycetes</taxon>
        <taxon>Eurotiomycetidae</taxon>
        <taxon>Eurotiales</taxon>
        <taxon>Aspergillaceae</taxon>
        <taxon>Penicillium</taxon>
    </lineage>
</organism>
<sequence>MRQPPDPREDEDDGEEGDGMEPTLPLDQTLNNYGDEWKAECP</sequence>
<feature type="region of interest" description="Disordered" evidence="1">
    <location>
        <begin position="1"/>
        <end position="42"/>
    </location>
</feature>
<accession>A0A1V6NYT3</accession>
<evidence type="ECO:0000313" key="2">
    <source>
        <dbReference type="EMBL" id="OQD69496.1"/>
    </source>
</evidence>
<keyword evidence="3" id="KW-1185">Reference proteome</keyword>